<accession>A0AAI9TCC8</accession>
<keyword evidence="3" id="KW-1185">Reference proteome</keyword>
<reference evidence="2" key="1">
    <citation type="submission" date="2015-06" db="EMBL/GenBank/DDBJ databases">
        <authorList>
            <person name="Nguyen H."/>
        </authorList>
    </citation>
    <scope>NUCLEOTIDE SEQUENCE</scope>
    <source>
        <strain evidence="2">DAOM 180753</strain>
    </source>
</reference>
<organism evidence="2 3">
    <name type="scientific">Penicillium thymicola</name>
    <dbReference type="NCBI Taxonomy" id="293382"/>
    <lineage>
        <taxon>Eukaryota</taxon>
        <taxon>Fungi</taxon>
        <taxon>Dikarya</taxon>
        <taxon>Ascomycota</taxon>
        <taxon>Pezizomycotina</taxon>
        <taxon>Eurotiomycetes</taxon>
        <taxon>Eurotiomycetidae</taxon>
        <taxon>Eurotiales</taxon>
        <taxon>Aspergillaceae</taxon>
        <taxon>Penicillium</taxon>
    </lineage>
</organism>
<proteinExistence type="predicted"/>
<feature type="non-terminal residue" evidence="2">
    <location>
        <position position="1"/>
    </location>
</feature>
<evidence type="ECO:0000313" key="2">
    <source>
        <dbReference type="EMBL" id="KAJ9484311.1"/>
    </source>
</evidence>
<evidence type="ECO:0000313" key="3">
    <source>
        <dbReference type="Proteomes" id="UP001227192"/>
    </source>
</evidence>
<keyword evidence="1" id="KW-0472">Membrane</keyword>
<reference evidence="2" key="2">
    <citation type="journal article" date="2016" name="Fungal Biol.">
        <title>Ochratoxin A production by Penicillium thymicola.</title>
        <authorList>
            <person name="Nguyen H.D.T."/>
            <person name="McMullin D.R."/>
            <person name="Ponomareva E."/>
            <person name="Riley R."/>
            <person name="Pomraning K.R."/>
            <person name="Baker S.E."/>
            <person name="Seifert K.A."/>
        </authorList>
    </citation>
    <scope>NUCLEOTIDE SEQUENCE</scope>
    <source>
        <strain evidence="2">DAOM 180753</strain>
    </source>
</reference>
<keyword evidence="1" id="KW-0812">Transmembrane</keyword>
<sequence>PPFLSQTGRVNLLLSIFLLFFRFIFFLLLFFSFPRLSLLANLLQPPLFFFFGKNDSRGS</sequence>
<dbReference type="Proteomes" id="UP001227192">
    <property type="component" value="Unassembled WGS sequence"/>
</dbReference>
<dbReference type="EMBL" id="LACB01000352">
    <property type="protein sequence ID" value="KAJ9484311.1"/>
    <property type="molecule type" value="Genomic_DNA"/>
</dbReference>
<gene>
    <name evidence="2" type="ORF">VN97_g9068</name>
</gene>
<protein>
    <submittedName>
        <fullName evidence="2">Uncharacterized protein</fullName>
    </submittedName>
</protein>
<comment type="caution">
    <text evidence="2">The sequence shown here is derived from an EMBL/GenBank/DDBJ whole genome shotgun (WGS) entry which is preliminary data.</text>
</comment>
<feature type="transmembrane region" description="Helical" evidence="1">
    <location>
        <begin position="12"/>
        <end position="33"/>
    </location>
</feature>
<name>A0AAI9TCC8_PENTH</name>
<dbReference type="AlphaFoldDB" id="A0AAI9TCC8"/>
<keyword evidence="1" id="KW-1133">Transmembrane helix</keyword>
<evidence type="ECO:0000256" key="1">
    <source>
        <dbReference type="SAM" id="Phobius"/>
    </source>
</evidence>